<protein>
    <recommendedName>
        <fullName evidence="4">Xaa-Pro aminopeptidase</fullName>
        <ecNumber evidence="4">3.4.11.9</ecNumber>
    </recommendedName>
</protein>
<evidence type="ECO:0000313" key="10">
    <source>
        <dbReference type="EMBL" id="MFB9642268.1"/>
    </source>
</evidence>
<evidence type="ECO:0000256" key="7">
    <source>
        <dbReference type="ARBA" id="ARBA00023211"/>
    </source>
</evidence>
<evidence type="ECO:0000256" key="6">
    <source>
        <dbReference type="ARBA" id="ARBA00022801"/>
    </source>
</evidence>
<keyword evidence="10" id="KW-0031">Aminopeptidase</keyword>
<dbReference type="RefSeq" id="WP_246192251.1">
    <property type="nucleotide sequence ID" value="NZ_BAAANI010000001.1"/>
</dbReference>
<gene>
    <name evidence="10" type="ORF">ACFFQV_08200</name>
</gene>
<dbReference type="Pfam" id="PF00557">
    <property type="entry name" value="Peptidase_M24"/>
    <property type="match status" value="1"/>
</dbReference>
<dbReference type="SUPFAM" id="SSF55920">
    <property type="entry name" value="Creatinase/aminopeptidase"/>
    <property type="match status" value="1"/>
</dbReference>
<dbReference type="Gene3D" id="3.40.350.10">
    <property type="entry name" value="Creatinase/prolidase N-terminal domain"/>
    <property type="match status" value="1"/>
</dbReference>
<feature type="compositionally biased region" description="Low complexity" evidence="8">
    <location>
        <begin position="1"/>
        <end position="30"/>
    </location>
</feature>
<comment type="caution">
    <text evidence="10">The sequence shown here is derived from an EMBL/GenBank/DDBJ whole genome shotgun (WGS) entry which is preliminary data.</text>
</comment>
<dbReference type="PANTHER" id="PTHR43226">
    <property type="entry name" value="XAA-PRO AMINOPEPTIDASE 3"/>
    <property type="match status" value="1"/>
</dbReference>
<dbReference type="InterPro" id="IPR036005">
    <property type="entry name" value="Creatinase/aminopeptidase-like"/>
</dbReference>
<dbReference type="SUPFAM" id="SSF53092">
    <property type="entry name" value="Creatinase/prolidase N-terminal domain"/>
    <property type="match status" value="1"/>
</dbReference>
<feature type="domain" description="Aminopeptidase P N-terminal" evidence="9">
    <location>
        <begin position="66"/>
        <end position="205"/>
    </location>
</feature>
<dbReference type="Pfam" id="PF05195">
    <property type="entry name" value="AMP_N"/>
    <property type="match status" value="1"/>
</dbReference>
<comment type="cofactor">
    <cofactor evidence="2">
        <name>Mn(2+)</name>
        <dbReference type="ChEBI" id="CHEBI:29035"/>
    </cofactor>
</comment>
<evidence type="ECO:0000256" key="4">
    <source>
        <dbReference type="ARBA" id="ARBA00012574"/>
    </source>
</evidence>
<sequence>MTTNDAPDAVAELAAPAAAAPPARSMPQAAEPDPRMPRLAEATGFSEWMLQGWGEADRTPVVPSGASGAAARHRARLGEALPGRVLAIAAGRAPMRVNDNAYEFRADSDFLWLVGAAIDDAVLVLEPVAGGHEATLYLPAPFRPGDSGFFADPLRGELWVGPMPGLREYGDALGVRTRRLEELELPGDALLAGTPTAAGPAAALGARPRSVELDRVLAELRMIKDDWELAELRAAVDTTVDGFAATALEIPQAVRLGGERWLQGTFDRHARTFGAGVGYASIVGSGAHAPILHWVRAECEVDPEALLLLDLGVERRSGYTADVTRTLPASGRFGTAQREVHDLVERSHRAGLAAVGPGRDWADFHTACMEVLARGLADWGLLPVSVDEALSPGGQQHRRYIVCGVGHHLGIDVHDCSTASHAAYQGAKMRPGMVLTVEPGLYFHAFDETLPPELRGVGVRLEDDLVVTADGSEVLSAGLPIDADGIERWMAGLH</sequence>
<proteinExistence type="inferred from homology"/>
<dbReference type="SMART" id="SM01011">
    <property type="entry name" value="AMP_N"/>
    <property type="match status" value="1"/>
</dbReference>
<evidence type="ECO:0000256" key="1">
    <source>
        <dbReference type="ARBA" id="ARBA00001424"/>
    </source>
</evidence>
<dbReference type="GO" id="GO:0004177">
    <property type="term" value="F:aminopeptidase activity"/>
    <property type="evidence" value="ECO:0007669"/>
    <property type="project" value="UniProtKB-KW"/>
</dbReference>
<evidence type="ECO:0000256" key="8">
    <source>
        <dbReference type="SAM" id="MobiDB-lite"/>
    </source>
</evidence>
<dbReference type="InterPro" id="IPR000994">
    <property type="entry name" value="Pept_M24"/>
</dbReference>
<evidence type="ECO:0000256" key="2">
    <source>
        <dbReference type="ARBA" id="ARBA00001936"/>
    </source>
</evidence>
<name>A0ABV5SPJ4_9MICO</name>
<keyword evidence="7" id="KW-0464">Manganese</keyword>
<evidence type="ECO:0000259" key="9">
    <source>
        <dbReference type="SMART" id="SM01011"/>
    </source>
</evidence>
<dbReference type="EMBL" id="JBHMBL010000001">
    <property type="protein sequence ID" value="MFB9642268.1"/>
    <property type="molecule type" value="Genomic_DNA"/>
</dbReference>
<dbReference type="PANTHER" id="PTHR43226:SF4">
    <property type="entry name" value="XAA-PRO AMINOPEPTIDASE 3"/>
    <property type="match status" value="1"/>
</dbReference>
<evidence type="ECO:0000313" key="11">
    <source>
        <dbReference type="Proteomes" id="UP001589667"/>
    </source>
</evidence>
<evidence type="ECO:0000256" key="5">
    <source>
        <dbReference type="ARBA" id="ARBA00022723"/>
    </source>
</evidence>
<feature type="region of interest" description="Disordered" evidence="8">
    <location>
        <begin position="1"/>
        <end position="37"/>
    </location>
</feature>
<keyword evidence="6 10" id="KW-0378">Hydrolase</keyword>
<keyword evidence="5" id="KW-0479">Metal-binding</keyword>
<dbReference type="InterPro" id="IPR007865">
    <property type="entry name" value="Aminopep_P_N"/>
</dbReference>
<dbReference type="Gene3D" id="3.90.230.10">
    <property type="entry name" value="Creatinase/methionine aminopeptidase superfamily"/>
    <property type="match status" value="1"/>
</dbReference>
<comment type="similarity">
    <text evidence="3">Belongs to the peptidase M24B family.</text>
</comment>
<keyword evidence="10" id="KW-0645">Protease</keyword>
<organism evidence="10 11">
    <name type="scientific">Agromyces lapidis</name>
    <dbReference type="NCBI Taxonomy" id="279574"/>
    <lineage>
        <taxon>Bacteria</taxon>
        <taxon>Bacillati</taxon>
        <taxon>Actinomycetota</taxon>
        <taxon>Actinomycetes</taxon>
        <taxon>Micrococcales</taxon>
        <taxon>Microbacteriaceae</taxon>
        <taxon>Agromyces</taxon>
    </lineage>
</organism>
<dbReference type="InterPro" id="IPR029149">
    <property type="entry name" value="Creatin/AminoP/Spt16_N"/>
</dbReference>
<comment type="catalytic activity">
    <reaction evidence="1">
        <text>Release of any N-terminal amino acid, including proline, that is linked to proline, even from a dipeptide or tripeptide.</text>
        <dbReference type="EC" id="3.4.11.9"/>
    </reaction>
</comment>
<evidence type="ECO:0000256" key="3">
    <source>
        <dbReference type="ARBA" id="ARBA00008766"/>
    </source>
</evidence>
<dbReference type="Proteomes" id="UP001589667">
    <property type="component" value="Unassembled WGS sequence"/>
</dbReference>
<keyword evidence="11" id="KW-1185">Reference proteome</keyword>
<dbReference type="EC" id="3.4.11.9" evidence="4"/>
<reference evidence="10 11" key="1">
    <citation type="submission" date="2024-09" db="EMBL/GenBank/DDBJ databases">
        <authorList>
            <person name="Sun Q."/>
            <person name="Mori K."/>
        </authorList>
    </citation>
    <scope>NUCLEOTIDE SEQUENCE [LARGE SCALE GENOMIC DNA]</scope>
    <source>
        <strain evidence="10 11">JCM 14321</strain>
    </source>
</reference>
<dbReference type="InterPro" id="IPR052433">
    <property type="entry name" value="X-Pro_dipept-like"/>
</dbReference>
<accession>A0ABV5SPJ4</accession>